<dbReference type="InterPro" id="IPR039055">
    <property type="entry name" value="MCU_fam"/>
</dbReference>
<keyword evidence="9 17" id="KW-1133">Transmembrane helix</keyword>
<evidence type="ECO:0000259" key="19">
    <source>
        <dbReference type="Pfam" id="PF04678"/>
    </source>
</evidence>
<sequence length="490" mass="56174">MSFVPGRAAAVARPSLRCASSHVANTWRPAATTAVLPLAKSISTYRARPTSRPIEAAPRIWDQPQSLVLGGVYLLHVRRYGSDSGNKDSPGDSEEYLRTIEEVKKKQRETPWQREGSSESPVRKERSATAMTKGKLLTTPSRLLKLILPVTTRDHNDDRKDIEPLALLVHPQQPLSYLERLIQAEIPPVKTADGKEKPPSISFMAMEIEDDTIKPRPAKDQREVERQHNEESQPRPRKKGGPIEDSHRYLERPDPAESGQTQRFVRWSASTEVGDFIRDAARAKEFIVVIEESPLGEIPVAVPSFEDRTYYLRMRLRKVSKQLKNMAVVKEECDALAHRGAQRVAMGGFGVLVFWWYLVYRLTFETDLGWDTMEPVTYLVSLSTLMGGYLWFLYHNREVSYRSALDFTISKRQQRLYQMKGVDLQRWESLIDEANSLRREIKTIAAEYDVDWDERADEGDERVTKALKEDRKQKNGKSRDSKSEDDEEDE</sequence>
<keyword evidence="8 17" id="KW-0106">Calcium</keyword>
<evidence type="ECO:0000256" key="14">
    <source>
        <dbReference type="ARBA" id="ARBA00036634"/>
    </source>
</evidence>
<evidence type="ECO:0000256" key="6">
    <source>
        <dbReference type="ARBA" id="ARBA00022692"/>
    </source>
</evidence>
<keyword evidence="5 17" id="KW-0107">Calcium channel</keyword>
<keyword evidence="3 17" id="KW-0813">Transport</keyword>
<evidence type="ECO:0000256" key="17">
    <source>
        <dbReference type="RuleBase" id="RU367035"/>
    </source>
</evidence>
<feature type="transmembrane region" description="Helical" evidence="17">
    <location>
        <begin position="376"/>
        <end position="394"/>
    </location>
</feature>
<comment type="subcellular location">
    <subcellularLocation>
        <location evidence="1 17">Mitochondrion inner membrane</location>
        <topology evidence="1 17">Multi-pass membrane protein</topology>
    </subcellularLocation>
</comment>
<protein>
    <recommendedName>
        <fullName evidence="17">Calcium uniporter protein</fullName>
    </recommendedName>
</protein>
<feature type="compositionally biased region" description="Basic and acidic residues" evidence="18">
    <location>
        <begin position="211"/>
        <end position="234"/>
    </location>
</feature>
<feature type="region of interest" description="Disordered" evidence="18">
    <location>
        <begin position="206"/>
        <end position="263"/>
    </location>
</feature>
<comment type="subunit">
    <text evidence="15">Homotetramer, assembles in a dimer or dimers configuration with two interfaces.</text>
</comment>
<keyword evidence="4 17" id="KW-0109">Calcium transport</keyword>
<proteinExistence type="inferred from homology"/>
<evidence type="ECO:0000256" key="3">
    <source>
        <dbReference type="ARBA" id="ARBA00022448"/>
    </source>
</evidence>
<comment type="function">
    <text evidence="17">Mitochondrial inner membrane calcium uniporter that mediates calcium uptake into mitochondria. Mitochondrial calcium homeostasis plays key roles in cellular physiology and regulates cell bioenergetics, cytoplasmic calcium signals and activation of cell death pathways.</text>
</comment>
<comment type="caution">
    <text evidence="20">The sequence shown here is derived from an EMBL/GenBank/DDBJ whole genome shotgun (WGS) entry which is preliminary data.</text>
</comment>
<keyword evidence="7 17" id="KW-0999">Mitochondrion inner membrane</keyword>
<dbReference type="PANTHER" id="PTHR13462">
    <property type="entry name" value="CALCIUM UNIPORTER PROTEIN, MITOCHONDRIAL"/>
    <property type="match status" value="1"/>
</dbReference>
<feature type="domain" description="Calcium uniporter protein C-terminal" evidence="19">
    <location>
        <begin position="309"/>
        <end position="430"/>
    </location>
</feature>
<dbReference type="PANTHER" id="PTHR13462:SF10">
    <property type="entry name" value="CALCIUM UNIPORTER PROTEIN, MITOCHONDRIAL"/>
    <property type="match status" value="1"/>
</dbReference>
<keyword evidence="6 17" id="KW-0812">Transmembrane</keyword>
<keyword evidence="12 17" id="KW-0472">Membrane</keyword>
<dbReference type="Proteomes" id="UP001583193">
    <property type="component" value="Unassembled WGS sequence"/>
</dbReference>
<evidence type="ECO:0000256" key="18">
    <source>
        <dbReference type="SAM" id="MobiDB-lite"/>
    </source>
</evidence>
<reference evidence="20 21" key="1">
    <citation type="journal article" date="2024" name="IMA Fungus">
        <title>IMA Genome - F19 : A genome assembly and annotation guide to empower mycologists, including annotated draft genome sequences of Ceratocystis pirilliformis, Diaporthe australafricana, Fusarium ophioides, Paecilomyces lecythidis, and Sporothrix stenoceras.</title>
        <authorList>
            <person name="Aylward J."/>
            <person name="Wilson A.M."/>
            <person name="Visagie C.M."/>
            <person name="Spraker J."/>
            <person name="Barnes I."/>
            <person name="Buitendag C."/>
            <person name="Ceriani C."/>
            <person name="Del Mar Angel L."/>
            <person name="du Plessis D."/>
            <person name="Fuchs T."/>
            <person name="Gasser K."/>
            <person name="Kramer D."/>
            <person name="Li W."/>
            <person name="Munsamy K."/>
            <person name="Piso A."/>
            <person name="Price J.L."/>
            <person name="Sonnekus B."/>
            <person name="Thomas C."/>
            <person name="van der Nest A."/>
            <person name="van Dijk A."/>
            <person name="van Heerden A."/>
            <person name="van Vuuren N."/>
            <person name="Yilmaz N."/>
            <person name="Duong T.A."/>
            <person name="van der Merwe N.A."/>
            <person name="Wingfield M.J."/>
            <person name="Wingfield B.D."/>
        </authorList>
    </citation>
    <scope>NUCLEOTIDE SEQUENCE [LARGE SCALE GENOMIC DNA]</scope>
    <source>
        <strain evidence="20 21">CMW 18167</strain>
    </source>
</reference>
<evidence type="ECO:0000256" key="12">
    <source>
        <dbReference type="ARBA" id="ARBA00023136"/>
    </source>
</evidence>
<keyword evidence="10 17" id="KW-0406">Ion transport</keyword>
<feature type="compositionally biased region" description="Basic and acidic residues" evidence="18">
    <location>
        <begin position="241"/>
        <end position="255"/>
    </location>
</feature>
<comment type="catalytic activity">
    <reaction evidence="14">
        <text>Ca(2+)(in) = Ca(2+)(out)</text>
        <dbReference type="Rhea" id="RHEA:29671"/>
        <dbReference type="ChEBI" id="CHEBI:29108"/>
    </reaction>
</comment>
<comment type="similarity">
    <text evidence="2 17">Belongs to the MCU (TC 1.A.77) family.</text>
</comment>
<feature type="region of interest" description="Disordered" evidence="18">
    <location>
        <begin position="457"/>
        <end position="490"/>
    </location>
</feature>
<gene>
    <name evidence="20" type="ORF">Plec18167_008143</name>
</gene>
<keyword evidence="21" id="KW-1185">Reference proteome</keyword>
<keyword evidence="11 17" id="KW-0496">Mitochondrion</keyword>
<feature type="transmembrane region" description="Helical" evidence="17">
    <location>
        <begin position="344"/>
        <end position="364"/>
    </location>
</feature>
<evidence type="ECO:0000256" key="7">
    <source>
        <dbReference type="ARBA" id="ARBA00022792"/>
    </source>
</evidence>
<evidence type="ECO:0000256" key="5">
    <source>
        <dbReference type="ARBA" id="ARBA00022673"/>
    </source>
</evidence>
<evidence type="ECO:0000256" key="2">
    <source>
        <dbReference type="ARBA" id="ARBA00005653"/>
    </source>
</evidence>
<comment type="function">
    <text evidence="16">Highly selective calcium channel localized to the inner mitochondrial membrane, which mediates calcium uptake into the mitochondrial matrix. Mitochondrial calcium homeostasis plays key roles in cellular physiology and regulates ATP production, cytoplasmic calcium signals and activation of cell death pathways. Sufficient to operate as a pore-forming channel without the need of calcium-sensor or auxiliary subunit.</text>
</comment>
<evidence type="ECO:0000256" key="4">
    <source>
        <dbReference type="ARBA" id="ARBA00022568"/>
    </source>
</evidence>
<evidence type="ECO:0000256" key="13">
    <source>
        <dbReference type="ARBA" id="ARBA00023303"/>
    </source>
</evidence>
<evidence type="ECO:0000313" key="20">
    <source>
        <dbReference type="EMBL" id="KAL1868838.1"/>
    </source>
</evidence>
<evidence type="ECO:0000256" key="16">
    <source>
        <dbReference type="ARBA" id="ARBA00045938"/>
    </source>
</evidence>
<keyword evidence="13 17" id="KW-0407">Ion channel</keyword>
<feature type="compositionally biased region" description="Basic and acidic residues" evidence="18">
    <location>
        <begin position="461"/>
        <end position="482"/>
    </location>
</feature>
<evidence type="ECO:0000313" key="21">
    <source>
        <dbReference type="Proteomes" id="UP001583193"/>
    </source>
</evidence>
<dbReference type="Pfam" id="PF04678">
    <property type="entry name" value="MCU"/>
    <property type="match status" value="1"/>
</dbReference>
<name>A0ABR3WYZ4_9EURO</name>
<dbReference type="EMBL" id="JAVDPF010000037">
    <property type="protein sequence ID" value="KAL1868838.1"/>
    <property type="molecule type" value="Genomic_DNA"/>
</dbReference>
<evidence type="ECO:0000256" key="11">
    <source>
        <dbReference type="ARBA" id="ARBA00023128"/>
    </source>
</evidence>
<evidence type="ECO:0000256" key="9">
    <source>
        <dbReference type="ARBA" id="ARBA00022989"/>
    </source>
</evidence>
<evidence type="ECO:0000256" key="1">
    <source>
        <dbReference type="ARBA" id="ARBA00004448"/>
    </source>
</evidence>
<feature type="region of interest" description="Disordered" evidence="18">
    <location>
        <begin position="105"/>
        <end position="130"/>
    </location>
</feature>
<accession>A0ABR3WYZ4</accession>
<dbReference type="InterPro" id="IPR006769">
    <property type="entry name" value="MCU_C"/>
</dbReference>
<evidence type="ECO:0000256" key="15">
    <source>
        <dbReference type="ARBA" id="ARBA00044966"/>
    </source>
</evidence>
<evidence type="ECO:0000256" key="8">
    <source>
        <dbReference type="ARBA" id="ARBA00022837"/>
    </source>
</evidence>
<evidence type="ECO:0000256" key="10">
    <source>
        <dbReference type="ARBA" id="ARBA00023065"/>
    </source>
</evidence>
<organism evidence="20 21">
    <name type="scientific">Paecilomyces lecythidis</name>
    <dbReference type="NCBI Taxonomy" id="3004212"/>
    <lineage>
        <taxon>Eukaryota</taxon>
        <taxon>Fungi</taxon>
        <taxon>Dikarya</taxon>
        <taxon>Ascomycota</taxon>
        <taxon>Pezizomycotina</taxon>
        <taxon>Eurotiomycetes</taxon>
        <taxon>Eurotiomycetidae</taxon>
        <taxon>Eurotiales</taxon>
        <taxon>Thermoascaceae</taxon>
        <taxon>Paecilomyces</taxon>
    </lineage>
</organism>